<protein>
    <recommendedName>
        <fullName evidence="3">DUF3783 domain-containing protein</fullName>
    </recommendedName>
</protein>
<dbReference type="AlphaFoldDB" id="D9R0W8"/>
<dbReference type="STRING" id="610130.Closa_0124"/>
<evidence type="ECO:0000313" key="1">
    <source>
        <dbReference type="EMBL" id="ADL02767.1"/>
    </source>
</evidence>
<accession>D9R0W8</accession>
<dbReference type="OrthoDB" id="1049518at2"/>
<dbReference type="EMBL" id="CP002109">
    <property type="protein sequence ID" value="ADL02767.1"/>
    <property type="molecule type" value="Genomic_DNA"/>
</dbReference>
<dbReference type="RefSeq" id="WP_013270867.1">
    <property type="nucleotide sequence ID" value="NC_014376.1"/>
</dbReference>
<dbReference type="PaxDb" id="610130-Closa_0124"/>
<reference evidence="1" key="1">
    <citation type="submission" date="2010-07" db="EMBL/GenBank/DDBJ databases">
        <title>Complete sequence of Clostridium saccharolyticum WM1.</title>
        <authorList>
            <consortium name="US DOE Joint Genome Institute"/>
            <person name="Lucas S."/>
            <person name="Copeland A."/>
            <person name="Lapidus A."/>
            <person name="Cheng J.-F."/>
            <person name="Bruce D."/>
            <person name="Goodwin L."/>
            <person name="Pitluck S."/>
            <person name="Chertkov O."/>
            <person name="Detter J.C."/>
            <person name="Han C."/>
            <person name="Tapia R."/>
            <person name="Land M."/>
            <person name="Hauser L."/>
            <person name="Chang Y.-J."/>
            <person name="Jeffries C."/>
            <person name="Kyrpides N."/>
            <person name="Ivanova N."/>
            <person name="Mikhailova N."/>
            <person name="Mouttaki H."/>
            <person name="Lin L."/>
            <person name="Zhou J."/>
            <person name="Hemme C.L."/>
            <person name="Woyke T."/>
        </authorList>
    </citation>
    <scope>NUCLEOTIDE SEQUENCE [LARGE SCALE GENOMIC DNA]</scope>
    <source>
        <strain evidence="1">WM1</strain>
    </source>
</reference>
<proteinExistence type="predicted"/>
<dbReference type="Proteomes" id="UP000001662">
    <property type="component" value="Chromosome"/>
</dbReference>
<organism evidence="1 2">
    <name type="scientific">Lacrimispora saccharolytica (strain ATCC 35040 / DSM 2544 / NRCC 2533 / WM1)</name>
    <name type="common">Clostridium saccharolyticum</name>
    <dbReference type="NCBI Taxonomy" id="610130"/>
    <lineage>
        <taxon>Bacteria</taxon>
        <taxon>Bacillati</taxon>
        <taxon>Bacillota</taxon>
        <taxon>Clostridia</taxon>
        <taxon>Lachnospirales</taxon>
        <taxon>Lachnospiraceae</taxon>
        <taxon>Lacrimispora</taxon>
    </lineage>
</organism>
<dbReference type="eggNOG" id="ENOG5033FK0">
    <property type="taxonomic scope" value="Bacteria"/>
</dbReference>
<dbReference type="KEGG" id="csh:Closa_0124"/>
<evidence type="ECO:0000313" key="2">
    <source>
        <dbReference type="Proteomes" id="UP000001662"/>
    </source>
</evidence>
<sequence>MAVRKEMVLYYQPEKERQSGNDTKTAKLKAVLVRMGIRIKNITPDQVNQTVGYLAGFNGFEESEQEDCPSVEEEILVMKNFSNQRIDELLLNLRRAGVPKILLKAVITDTNCKWKFYDLYLELKKEHDTMSGTGGS</sequence>
<gene>
    <name evidence="1" type="ordered locus">Closa_0124</name>
</gene>
<dbReference type="Pfam" id="PF12646">
    <property type="entry name" value="DUF3783"/>
    <property type="match status" value="1"/>
</dbReference>
<evidence type="ECO:0008006" key="3">
    <source>
        <dbReference type="Google" id="ProtNLM"/>
    </source>
</evidence>
<name>D9R0W8_LACSW</name>
<dbReference type="HOGENOM" id="CLU_135494_0_0_9"/>
<keyword evidence="2" id="KW-1185">Reference proteome</keyword>
<dbReference type="InterPro" id="IPR016621">
    <property type="entry name" value="UCP014543"/>
</dbReference>